<dbReference type="Gene3D" id="1.10.540.10">
    <property type="entry name" value="Acyl-CoA dehydrogenase/oxidase, N-terminal domain"/>
    <property type="match status" value="1"/>
</dbReference>
<evidence type="ECO:0000313" key="9">
    <source>
        <dbReference type="Proteomes" id="UP000470384"/>
    </source>
</evidence>
<dbReference type="SUPFAM" id="SSF47203">
    <property type="entry name" value="Acyl-CoA dehydrogenase C-terminal domain-like"/>
    <property type="match status" value="1"/>
</dbReference>
<organism evidence="8 9">
    <name type="scientific">Pyruvatibacter mobilis</name>
    <dbReference type="NCBI Taxonomy" id="1712261"/>
    <lineage>
        <taxon>Bacteria</taxon>
        <taxon>Pseudomonadati</taxon>
        <taxon>Pseudomonadota</taxon>
        <taxon>Alphaproteobacteria</taxon>
        <taxon>Hyphomicrobiales</taxon>
        <taxon>Parvibaculaceae</taxon>
        <taxon>Pyruvatibacter</taxon>
    </lineage>
</organism>
<evidence type="ECO:0000256" key="1">
    <source>
        <dbReference type="ARBA" id="ARBA00001974"/>
    </source>
</evidence>
<dbReference type="GO" id="GO:0050660">
    <property type="term" value="F:flavin adenine dinucleotide binding"/>
    <property type="evidence" value="ECO:0007669"/>
    <property type="project" value="InterPro"/>
</dbReference>
<dbReference type="PANTHER" id="PTHR43884:SF20">
    <property type="entry name" value="ACYL-COA DEHYDROGENASE FADE28"/>
    <property type="match status" value="1"/>
</dbReference>
<gene>
    <name evidence="8" type="ORF">GTQ45_01170</name>
</gene>
<keyword evidence="4" id="KW-0274">FAD</keyword>
<comment type="caution">
    <text evidence="8">The sequence shown here is derived from an EMBL/GenBank/DDBJ whole genome shotgun (WGS) entry which is preliminary data.</text>
</comment>
<dbReference type="InterPro" id="IPR009075">
    <property type="entry name" value="AcylCo_DH/oxidase_C"/>
</dbReference>
<sequence length="375" mass="39820">MTFNNSGSIGFSEEQAELLEVAQRFAREKSPIDKVRALIDDETGHDPGVWAELAELGWLAIAVPEEFGGVGLTMAEVVPVVEQMGRSLMGGPFVSTTIAAQAVLFGGTEAQKNDLLPGVCGGNPATVALMEADGNWDLTAVTCTATRDGDTLKLEGTKLLVTDAAVAEWLAVSVSLEGEAALVVVPKSALGADALTREVVIDETRRSYKVKLDGVTVPAANLLSSAPATQTLAHIEMVSSLLAAAEMCGGTASCIDYTVDYLKTRTQFGKLIGSYQALKHPAVDALLEYEAARSHLYAAAHSFGEQGEGEIATRMAKAQAATAMSFAADRAIQFHGGFGFTYDCDAQLYRRRAFWGDALHGDAAHQRKKLAELMF</sequence>
<evidence type="ECO:0000259" key="7">
    <source>
        <dbReference type="Pfam" id="PF02771"/>
    </source>
</evidence>
<dbReference type="Gene3D" id="2.40.110.10">
    <property type="entry name" value="Butyryl-CoA Dehydrogenase, subunit A, domain 2"/>
    <property type="match status" value="1"/>
</dbReference>
<proteinExistence type="inferred from homology"/>
<dbReference type="SUPFAM" id="SSF56645">
    <property type="entry name" value="Acyl-CoA dehydrogenase NM domain-like"/>
    <property type="match status" value="1"/>
</dbReference>
<evidence type="ECO:0000256" key="4">
    <source>
        <dbReference type="ARBA" id="ARBA00022827"/>
    </source>
</evidence>
<dbReference type="CDD" id="cd00567">
    <property type="entry name" value="ACAD"/>
    <property type="match status" value="1"/>
</dbReference>
<dbReference type="InterPro" id="IPR046373">
    <property type="entry name" value="Acyl-CoA_Oxase/DH_mid-dom_sf"/>
</dbReference>
<evidence type="ECO:0000256" key="2">
    <source>
        <dbReference type="ARBA" id="ARBA00009347"/>
    </source>
</evidence>
<comment type="similarity">
    <text evidence="2">Belongs to the acyl-CoA dehydrogenase family.</text>
</comment>
<evidence type="ECO:0000256" key="5">
    <source>
        <dbReference type="ARBA" id="ARBA00023002"/>
    </source>
</evidence>
<dbReference type="GO" id="GO:0003995">
    <property type="term" value="F:acyl-CoA dehydrogenase activity"/>
    <property type="evidence" value="ECO:0007669"/>
    <property type="project" value="TreeGrafter"/>
</dbReference>
<keyword evidence="5" id="KW-0560">Oxidoreductase</keyword>
<dbReference type="RefSeq" id="WP_160586456.1">
    <property type="nucleotide sequence ID" value="NZ_BMHN01000001.1"/>
</dbReference>
<dbReference type="GeneID" id="300656395"/>
<dbReference type="AlphaFoldDB" id="A0A845Q7U3"/>
<dbReference type="InterPro" id="IPR009100">
    <property type="entry name" value="AcylCoA_DH/oxidase_NM_dom_sf"/>
</dbReference>
<keyword evidence="3" id="KW-0285">Flavoprotein</keyword>
<dbReference type="EMBL" id="WXYQ01000001">
    <property type="protein sequence ID" value="NBG94338.1"/>
    <property type="molecule type" value="Genomic_DNA"/>
</dbReference>
<feature type="domain" description="Acyl-CoA dehydrogenase/oxidase N-terminal" evidence="7">
    <location>
        <begin position="12"/>
        <end position="122"/>
    </location>
</feature>
<name>A0A845Q7U3_9HYPH</name>
<keyword evidence="9" id="KW-1185">Reference proteome</keyword>
<comment type="cofactor">
    <cofactor evidence="1">
        <name>FAD</name>
        <dbReference type="ChEBI" id="CHEBI:57692"/>
    </cofactor>
</comment>
<dbReference type="Pfam" id="PF00441">
    <property type="entry name" value="Acyl-CoA_dh_1"/>
    <property type="match status" value="1"/>
</dbReference>
<evidence type="ECO:0000259" key="6">
    <source>
        <dbReference type="Pfam" id="PF00441"/>
    </source>
</evidence>
<accession>A0A845Q7U3</accession>
<dbReference type="OrthoDB" id="9775090at2"/>
<protein>
    <submittedName>
        <fullName evidence="8">Acyl-CoA dehydrogenase</fullName>
    </submittedName>
</protein>
<evidence type="ECO:0000256" key="3">
    <source>
        <dbReference type="ARBA" id="ARBA00022630"/>
    </source>
</evidence>
<dbReference type="Proteomes" id="UP000470384">
    <property type="component" value="Unassembled WGS sequence"/>
</dbReference>
<dbReference type="Gene3D" id="1.20.140.10">
    <property type="entry name" value="Butyryl-CoA Dehydrogenase, subunit A, domain 3"/>
    <property type="match status" value="1"/>
</dbReference>
<dbReference type="Pfam" id="PF02771">
    <property type="entry name" value="Acyl-CoA_dh_N"/>
    <property type="match status" value="1"/>
</dbReference>
<dbReference type="InterPro" id="IPR037069">
    <property type="entry name" value="AcylCoA_DH/ox_N_sf"/>
</dbReference>
<dbReference type="PANTHER" id="PTHR43884">
    <property type="entry name" value="ACYL-COA DEHYDROGENASE"/>
    <property type="match status" value="1"/>
</dbReference>
<evidence type="ECO:0000313" key="8">
    <source>
        <dbReference type="EMBL" id="NBG94338.1"/>
    </source>
</evidence>
<reference evidence="8 9" key="1">
    <citation type="journal article" date="2016" name="Int. J. Syst. Evol. Microbiol.">
        <title>Pyruvatibacter mobilis gen. nov., sp. nov., a marine bacterium from the culture broth of Picochlorum sp. 122.</title>
        <authorList>
            <person name="Wang G."/>
            <person name="Tang M."/>
            <person name="Wu H."/>
            <person name="Dai S."/>
            <person name="Li T."/>
            <person name="Chen C."/>
            <person name="He H."/>
            <person name="Fan J."/>
            <person name="Xiang W."/>
            <person name="Li X."/>
        </authorList>
    </citation>
    <scope>NUCLEOTIDE SEQUENCE [LARGE SCALE GENOMIC DNA]</scope>
    <source>
        <strain evidence="8 9">GYP-11</strain>
    </source>
</reference>
<dbReference type="InterPro" id="IPR013786">
    <property type="entry name" value="AcylCoA_DH/ox_N"/>
</dbReference>
<dbReference type="InterPro" id="IPR036250">
    <property type="entry name" value="AcylCo_DH-like_C"/>
</dbReference>
<feature type="domain" description="Acyl-CoA dehydrogenase/oxidase C-terminal" evidence="6">
    <location>
        <begin position="242"/>
        <end position="372"/>
    </location>
</feature>